<reference evidence="3 4" key="2">
    <citation type="submission" date="2019-04" db="EMBL/GenBank/DDBJ databases">
        <title>The genome sequence of big-headed turtle.</title>
        <authorList>
            <person name="Gong S."/>
        </authorList>
    </citation>
    <scope>NUCLEOTIDE SEQUENCE [LARGE SCALE GENOMIC DNA]</scope>
    <source>
        <strain evidence="3">DO16091913</strain>
        <tissue evidence="3">Muscle</tissue>
    </source>
</reference>
<accession>A0A4D9E9S2</accession>
<dbReference type="InterPro" id="IPR000595">
    <property type="entry name" value="cNMP-bd_dom"/>
</dbReference>
<sequence length="537" mass="61263">MEGFSPESSCLMNKTESGNDRADADKECNGNNSERTESTKQEMFLPQFPVLQASECEHVRLPGNQMNGSYQCLRKFRRAVLVIQVIRNLIKMYRDYAESRAELLSFSRLQFTGSRTETENLLFDCSYFKAKVETTISHEAQAILSGPPENRTSDGIKLAMLSLQATVSTFSEYPVHIQEKLAQMGWYECFGPGRVVIRQGHIPQNFYLILSGTAVVTKVAVNKQTGELYAKTVAFLKKGKYFGDVAILTGARRNATVICHDTVSLLAVSRQEFLNIFLNRESGEGPDFMNFLRKIELLSGWPVEKLPYNNPRICAFTFFRPGTVITKDSKASSKIYVIKTGRLRVLKAMTSSKPRLSLKSFRHSQLYCEPISDEGYLYEALTKREPESQKIPFSDTFNKEECLLPVLQREKRTAERQQPASRYTQKAVITDTEESTRIKEGEEAAHKYIHIQTLQTGDIFGLVYAVFENTLSMTLVSDGAECIVISKEFFKRHMDEDYLHKLCTVVQPYPSKEMLEKKMQDYMNWKAYKSLLIHGPH</sequence>
<feature type="region of interest" description="Disordered" evidence="1">
    <location>
        <begin position="411"/>
        <end position="437"/>
    </location>
</feature>
<dbReference type="PROSITE" id="PS50042">
    <property type="entry name" value="CNMP_BINDING_3"/>
    <property type="match status" value="1"/>
</dbReference>
<dbReference type="SMART" id="SM00100">
    <property type="entry name" value="cNMP"/>
    <property type="match status" value="1"/>
</dbReference>
<dbReference type="EMBL" id="QXTE01000135">
    <property type="protein sequence ID" value="TFK04552.1"/>
    <property type="molecule type" value="Genomic_DNA"/>
</dbReference>
<organism evidence="3 4">
    <name type="scientific">Platysternon megacephalum</name>
    <name type="common">big-headed turtle</name>
    <dbReference type="NCBI Taxonomy" id="55544"/>
    <lineage>
        <taxon>Eukaryota</taxon>
        <taxon>Metazoa</taxon>
        <taxon>Chordata</taxon>
        <taxon>Craniata</taxon>
        <taxon>Vertebrata</taxon>
        <taxon>Euteleostomi</taxon>
        <taxon>Archelosauria</taxon>
        <taxon>Testudinata</taxon>
        <taxon>Testudines</taxon>
        <taxon>Cryptodira</taxon>
        <taxon>Durocryptodira</taxon>
        <taxon>Testudinoidea</taxon>
        <taxon>Platysternidae</taxon>
        <taxon>Platysternon</taxon>
    </lineage>
</organism>
<feature type="domain" description="Cyclic nucleotide-binding" evidence="2">
    <location>
        <begin position="169"/>
        <end position="294"/>
    </location>
</feature>
<evidence type="ECO:0000313" key="3">
    <source>
        <dbReference type="EMBL" id="TFK04552.1"/>
    </source>
</evidence>
<dbReference type="PANTHER" id="PTHR23011">
    <property type="entry name" value="CYCLIC NUCLEOTIDE-BINDING DOMAIN CONTAINING PROTEIN"/>
    <property type="match status" value="1"/>
</dbReference>
<comment type="caution">
    <text evidence="3">The sequence shown here is derived from an EMBL/GenBank/DDBJ whole genome shotgun (WGS) entry which is preliminary data.</text>
</comment>
<gene>
    <name evidence="3" type="ORF">DR999_PMT12954</name>
</gene>
<dbReference type="CDD" id="cd00038">
    <property type="entry name" value="CAP_ED"/>
    <property type="match status" value="1"/>
</dbReference>
<evidence type="ECO:0000259" key="2">
    <source>
        <dbReference type="PROSITE" id="PS50042"/>
    </source>
</evidence>
<dbReference type="PANTHER" id="PTHR23011:SF28">
    <property type="entry name" value="CYCLIC NUCLEOTIDE-BINDING DOMAIN CONTAINING PROTEIN"/>
    <property type="match status" value="1"/>
</dbReference>
<evidence type="ECO:0000256" key="1">
    <source>
        <dbReference type="SAM" id="MobiDB-lite"/>
    </source>
</evidence>
<dbReference type="Gene3D" id="2.60.120.10">
    <property type="entry name" value="Jelly Rolls"/>
    <property type="match status" value="2"/>
</dbReference>
<dbReference type="Proteomes" id="UP000297703">
    <property type="component" value="Unassembled WGS sequence"/>
</dbReference>
<protein>
    <submittedName>
        <fullName evidence="3">Deoxyribonuclease-1-like 2</fullName>
    </submittedName>
</protein>
<dbReference type="InterPro" id="IPR014710">
    <property type="entry name" value="RmlC-like_jellyroll"/>
</dbReference>
<proteinExistence type="predicted"/>
<dbReference type="OrthoDB" id="166212at2759"/>
<dbReference type="InterPro" id="IPR018490">
    <property type="entry name" value="cNMP-bd_dom_sf"/>
</dbReference>
<name>A0A4D9E9S2_9SAUR</name>
<dbReference type="SUPFAM" id="SSF51206">
    <property type="entry name" value="cAMP-binding domain-like"/>
    <property type="match status" value="2"/>
</dbReference>
<feature type="compositionally biased region" description="Polar residues" evidence="1">
    <location>
        <begin position="1"/>
        <end position="16"/>
    </location>
</feature>
<feature type="compositionally biased region" description="Basic and acidic residues" evidence="1">
    <location>
        <begin position="17"/>
        <end position="39"/>
    </location>
</feature>
<dbReference type="STRING" id="55544.A0A4D9E9S2"/>
<dbReference type="AlphaFoldDB" id="A0A4D9E9S2"/>
<feature type="region of interest" description="Disordered" evidence="1">
    <location>
        <begin position="1"/>
        <end position="39"/>
    </location>
</feature>
<dbReference type="Pfam" id="PF00027">
    <property type="entry name" value="cNMP_binding"/>
    <property type="match status" value="1"/>
</dbReference>
<evidence type="ECO:0000313" key="4">
    <source>
        <dbReference type="Proteomes" id="UP000297703"/>
    </source>
</evidence>
<reference evidence="3 4" key="1">
    <citation type="submission" date="2019-04" db="EMBL/GenBank/DDBJ databases">
        <title>Draft genome of the big-headed turtle Platysternon megacephalum.</title>
        <authorList>
            <person name="Gong S."/>
        </authorList>
    </citation>
    <scope>NUCLEOTIDE SEQUENCE [LARGE SCALE GENOMIC DNA]</scope>
    <source>
        <strain evidence="3">DO16091913</strain>
        <tissue evidence="3">Muscle</tissue>
    </source>
</reference>
<keyword evidence="4" id="KW-1185">Reference proteome</keyword>